<evidence type="ECO:0000259" key="4">
    <source>
        <dbReference type="PROSITE" id="PS01124"/>
    </source>
</evidence>
<dbReference type="InterPro" id="IPR018062">
    <property type="entry name" value="HTH_AraC-typ_CS"/>
</dbReference>
<feature type="domain" description="HTH araC/xylS-type" evidence="4">
    <location>
        <begin position="202"/>
        <end position="300"/>
    </location>
</feature>
<dbReference type="InterPro" id="IPR011051">
    <property type="entry name" value="RmlC_Cupin_sf"/>
</dbReference>
<dbReference type="Proteomes" id="UP001589670">
    <property type="component" value="Unassembled WGS sequence"/>
</dbReference>
<dbReference type="Pfam" id="PF12852">
    <property type="entry name" value="Cupin_6"/>
    <property type="match status" value="1"/>
</dbReference>
<dbReference type="PROSITE" id="PS00041">
    <property type="entry name" value="HTH_ARAC_FAMILY_1"/>
    <property type="match status" value="1"/>
</dbReference>
<dbReference type="Gene3D" id="1.10.10.60">
    <property type="entry name" value="Homeodomain-like"/>
    <property type="match status" value="2"/>
</dbReference>
<dbReference type="Gene3D" id="2.60.120.10">
    <property type="entry name" value="Jelly Rolls"/>
    <property type="match status" value="1"/>
</dbReference>
<dbReference type="SUPFAM" id="SSF51182">
    <property type="entry name" value="RmlC-like cupins"/>
    <property type="match status" value="1"/>
</dbReference>
<keyword evidence="6" id="KW-1185">Reference proteome</keyword>
<comment type="caution">
    <text evidence="5">The sequence shown here is derived from an EMBL/GenBank/DDBJ whole genome shotgun (WGS) entry which is preliminary data.</text>
</comment>
<dbReference type="InterPro" id="IPR050204">
    <property type="entry name" value="AraC_XylS_family_regulators"/>
</dbReference>
<evidence type="ECO:0000256" key="2">
    <source>
        <dbReference type="ARBA" id="ARBA00023125"/>
    </source>
</evidence>
<sequence>MTEHPHDRILDALEISAEPFAVCALEGACSLGLGRVPRATLHYVLGGQGDVRLTGHAPLRLAPGRLVLVPAAMRHSLYNAGGGQVGVPACRPAGLDLEAHVARGAAGGNMVVLCSTISLGLRGTHGLIDLLRAPLSLDTGGSPVAAQAMAALVAETGSDRPGQRAMVRALLLQCLIEMLRARLEAGDPGVTWLAALADPGLWRALRVMLDDPGTPHTLDSLGAAAGMSRSRFAARFRAAYGQGAMTLLRDLRLARAAQMLSERRAPVEMVARAVGFRSRSAFSRAFVAMWGETPRAFRGRGDQAAERAQKLA</sequence>
<name>A0ABV5HZH1_9RHOB</name>
<protein>
    <submittedName>
        <fullName evidence="5">AraC family transcriptional regulator</fullName>
    </submittedName>
</protein>
<evidence type="ECO:0000256" key="3">
    <source>
        <dbReference type="ARBA" id="ARBA00023163"/>
    </source>
</evidence>
<reference evidence="5 6" key="1">
    <citation type="submission" date="2024-09" db="EMBL/GenBank/DDBJ databases">
        <authorList>
            <person name="Sun Q."/>
            <person name="Mori K."/>
        </authorList>
    </citation>
    <scope>NUCLEOTIDE SEQUENCE [LARGE SCALE GENOMIC DNA]</scope>
    <source>
        <strain evidence="5 6">CECT 9424</strain>
    </source>
</reference>
<keyword evidence="2" id="KW-0238">DNA-binding</keyword>
<organism evidence="5 6">
    <name type="scientific">Roseovarius ramblicola</name>
    <dbReference type="NCBI Taxonomy" id="2022336"/>
    <lineage>
        <taxon>Bacteria</taxon>
        <taxon>Pseudomonadati</taxon>
        <taxon>Pseudomonadota</taxon>
        <taxon>Alphaproteobacteria</taxon>
        <taxon>Rhodobacterales</taxon>
        <taxon>Roseobacteraceae</taxon>
        <taxon>Roseovarius</taxon>
    </lineage>
</organism>
<dbReference type="InterPro" id="IPR009057">
    <property type="entry name" value="Homeodomain-like_sf"/>
</dbReference>
<dbReference type="SUPFAM" id="SSF46689">
    <property type="entry name" value="Homeodomain-like"/>
    <property type="match status" value="2"/>
</dbReference>
<dbReference type="PROSITE" id="PS01124">
    <property type="entry name" value="HTH_ARAC_FAMILY_2"/>
    <property type="match status" value="1"/>
</dbReference>
<accession>A0ABV5HZH1</accession>
<dbReference type="InterPro" id="IPR032783">
    <property type="entry name" value="AraC_lig"/>
</dbReference>
<evidence type="ECO:0000256" key="1">
    <source>
        <dbReference type="ARBA" id="ARBA00023015"/>
    </source>
</evidence>
<dbReference type="EMBL" id="JBHMEC010000009">
    <property type="protein sequence ID" value="MFB9149246.1"/>
    <property type="molecule type" value="Genomic_DNA"/>
</dbReference>
<dbReference type="InterPro" id="IPR018060">
    <property type="entry name" value="HTH_AraC"/>
</dbReference>
<keyword evidence="3" id="KW-0804">Transcription</keyword>
<gene>
    <name evidence="5" type="ORF">ACFFU4_05710</name>
</gene>
<dbReference type="InterPro" id="IPR014710">
    <property type="entry name" value="RmlC-like_jellyroll"/>
</dbReference>
<dbReference type="PANTHER" id="PTHR46796">
    <property type="entry name" value="HTH-TYPE TRANSCRIPTIONAL ACTIVATOR RHAS-RELATED"/>
    <property type="match status" value="1"/>
</dbReference>
<dbReference type="PANTHER" id="PTHR46796:SF7">
    <property type="entry name" value="ARAC FAMILY TRANSCRIPTIONAL REGULATOR"/>
    <property type="match status" value="1"/>
</dbReference>
<keyword evidence="1" id="KW-0805">Transcription regulation</keyword>
<dbReference type="RefSeq" id="WP_377067963.1">
    <property type="nucleotide sequence ID" value="NZ_JBHMEC010000009.1"/>
</dbReference>
<evidence type="ECO:0000313" key="6">
    <source>
        <dbReference type="Proteomes" id="UP001589670"/>
    </source>
</evidence>
<proteinExistence type="predicted"/>
<evidence type="ECO:0000313" key="5">
    <source>
        <dbReference type="EMBL" id="MFB9149246.1"/>
    </source>
</evidence>
<dbReference type="Pfam" id="PF12833">
    <property type="entry name" value="HTH_18"/>
    <property type="match status" value="1"/>
</dbReference>
<dbReference type="SMART" id="SM00342">
    <property type="entry name" value="HTH_ARAC"/>
    <property type="match status" value="1"/>
</dbReference>